<dbReference type="PROSITE" id="PS51257">
    <property type="entry name" value="PROKAR_LIPOPROTEIN"/>
    <property type="match status" value="1"/>
</dbReference>
<organism evidence="3 4">
    <name type="scientific">Christensenella hongkongensis</name>
    <dbReference type="NCBI Taxonomy" id="270498"/>
    <lineage>
        <taxon>Bacteria</taxon>
        <taxon>Bacillati</taxon>
        <taxon>Bacillota</taxon>
        <taxon>Clostridia</taxon>
        <taxon>Christensenellales</taxon>
        <taxon>Christensenellaceae</taxon>
        <taxon>Christensenella</taxon>
    </lineage>
</organism>
<protein>
    <submittedName>
        <fullName evidence="3">Uncharacterized protein</fullName>
    </submittedName>
</protein>
<comment type="caution">
    <text evidence="3">The sequence shown here is derived from an EMBL/GenBank/DDBJ whole genome shotgun (WGS) entry which is preliminary data.</text>
</comment>
<dbReference type="EMBL" id="LAYJ01000041">
    <property type="protein sequence ID" value="KKI52091.1"/>
    <property type="molecule type" value="Genomic_DNA"/>
</dbReference>
<reference evidence="3 4" key="1">
    <citation type="submission" date="2015-04" db="EMBL/GenBank/DDBJ databases">
        <title>Draft genome sequence of bacteremic isolate Catabacter hongkongensis type strain HKU16T.</title>
        <authorList>
            <person name="Lau S.K."/>
            <person name="Teng J.L."/>
            <person name="Huang Y."/>
            <person name="Curreem S.O."/>
            <person name="Tsui S.K."/>
            <person name="Woo P.C."/>
        </authorList>
    </citation>
    <scope>NUCLEOTIDE SEQUENCE [LARGE SCALE GENOMIC DNA]</scope>
    <source>
        <strain evidence="3 4">HKU16</strain>
    </source>
</reference>
<feature type="region of interest" description="Disordered" evidence="1">
    <location>
        <begin position="37"/>
        <end position="80"/>
    </location>
</feature>
<feature type="signal peptide" evidence="2">
    <location>
        <begin position="1"/>
        <end position="20"/>
    </location>
</feature>
<keyword evidence="2" id="KW-0732">Signal</keyword>
<feature type="compositionally biased region" description="Acidic residues" evidence="1">
    <location>
        <begin position="48"/>
        <end position="59"/>
    </location>
</feature>
<feature type="chain" id="PRO_5038814234" evidence="2">
    <location>
        <begin position="21"/>
        <end position="295"/>
    </location>
</feature>
<dbReference type="OrthoDB" id="2087090at2"/>
<dbReference type="RefSeq" id="WP_046442362.1">
    <property type="nucleotide sequence ID" value="NZ_LAYJ01000041.1"/>
</dbReference>
<gene>
    <name evidence="3" type="ORF">CHK_0409</name>
</gene>
<accession>A0A0M2NM83</accession>
<sequence length="295" mass="31042">MKKMVALVVALCTAALGFTACSIPNAGKLEIIKSPTVAAGSQEAASETQDDNNETDTQEETGQPEATPSPAADPEPTEGMSKAEVEALVQEGVVPKEAVNSDGEATTYDNQKIADALQKCADNITCKTIMIGGNNVVVQAVNNNGVTIPKLSVVVTVSDTEHTYDFYQVKAAGEVLIPISKGSGELPPAVSAKTVISMTANEYTNIADQLEFTPSMTDTQYKLAVKNNSDKPCKRLSITAKLYSGSTVVYTELVEKSEALAPGNVSSFEFTLPDSMAENGVTFDKADFVVNEAAA</sequence>
<evidence type="ECO:0000313" key="4">
    <source>
        <dbReference type="Proteomes" id="UP000034076"/>
    </source>
</evidence>
<proteinExistence type="predicted"/>
<evidence type="ECO:0000256" key="1">
    <source>
        <dbReference type="SAM" id="MobiDB-lite"/>
    </source>
</evidence>
<name>A0A0M2NM83_9FIRM</name>
<keyword evidence="4" id="KW-1185">Reference proteome</keyword>
<evidence type="ECO:0000256" key="2">
    <source>
        <dbReference type="SAM" id="SignalP"/>
    </source>
</evidence>
<dbReference type="AlphaFoldDB" id="A0A0M2NM83"/>
<dbReference type="STRING" id="270498.CHK_0409"/>
<evidence type="ECO:0000313" key="3">
    <source>
        <dbReference type="EMBL" id="KKI52091.1"/>
    </source>
</evidence>
<dbReference type="Proteomes" id="UP000034076">
    <property type="component" value="Unassembled WGS sequence"/>
</dbReference>